<sequence>MNRDYDFRNNSIVYTQKFNGLTFETLSSIIYDKESLKSQKCPISFVEADVNFNQSIDYPKVVPKKLKMMASIGAVPICKLTDYESLFSFEMMYIFLHSISQLQFTQAYSPIELRIAKFSDHLSPCEIMPIMKSFSELLAKIAHQVELEVESSFPVDYMQLYQPINLYKAVFIAIIKLYHQLPCRYFLKFYLYGNFILVMTNRNNHQFILYCNSLYFLIEYLRYVWCLRPPVSKF</sequence>
<protein>
    <submittedName>
        <fullName evidence="1">Uncharacterized protein</fullName>
    </submittedName>
</protein>
<name>A0A8J8SWA2_HALGN</name>
<dbReference type="Proteomes" id="UP000785679">
    <property type="component" value="Unassembled WGS sequence"/>
</dbReference>
<proteinExistence type="predicted"/>
<evidence type="ECO:0000313" key="1">
    <source>
        <dbReference type="EMBL" id="TNV73262.1"/>
    </source>
</evidence>
<dbReference type="EMBL" id="RRYP01019392">
    <property type="protein sequence ID" value="TNV73262.1"/>
    <property type="molecule type" value="Genomic_DNA"/>
</dbReference>
<evidence type="ECO:0000313" key="2">
    <source>
        <dbReference type="Proteomes" id="UP000785679"/>
    </source>
</evidence>
<organism evidence="1 2">
    <name type="scientific">Halteria grandinella</name>
    <dbReference type="NCBI Taxonomy" id="5974"/>
    <lineage>
        <taxon>Eukaryota</taxon>
        <taxon>Sar</taxon>
        <taxon>Alveolata</taxon>
        <taxon>Ciliophora</taxon>
        <taxon>Intramacronucleata</taxon>
        <taxon>Spirotrichea</taxon>
        <taxon>Stichotrichia</taxon>
        <taxon>Sporadotrichida</taxon>
        <taxon>Halteriidae</taxon>
        <taxon>Halteria</taxon>
    </lineage>
</organism>
<dbReference type="AlphaFoldDB" id="A0A8J8SWA2"/>
<accession>A0A8J8SWA2</accession>
<gene>
    <name evidence="1" type="ORF">FGO68_gene5301</name>
</gene>
<reference evidence="1" key="1">
    <citation type="submission" date="2019-06" db="EMBL/GenBank/DDBJ databases">
        <authorList>
            <person name="Zheng W."/>
        </authorList>
    </citation>
    <scope>NUCLEOTIDE SEQUENCE</scope>
    <source>
        <strain evidence="1">QDHG01</strain>
    </source>
</reference>
<keyword evidence="2" id="KW-1185">Reference proteome</keyword>
<comment type="caution">
    <text evidence="1">The sequence shown here is derived from an EMBL/GenBank/DDBJ whole genome shotgun (WGS) entry which is preliminary data.</text>
</comment>